<dbReference type="InterPro" id="IPR002197">
    <property type="entry name" value="HTH_Fis"/>
</dbReference>
<dbReference type="CDD" id="cd00130">
    <property type="entry name" value="PAS"/>
    <property type="match status" value="1"/>
</dbReference>
<keyword evidence="2" id="KW-0418">Kinase</keyword>
<dbReference type="InterPro" id="IPR013656">
    <property type="entry name" value="PAS_4"/>
</dbReference>
<dbReference type="EMBL" id="CABVHB010000009">
    <property type="protein sequence ID" value="VVM68274.1"/>
    <property type="molecule type" value="Genomic_DNA"/>
</dbReference>
<dbReference type="InterPro" id="IPR025944">
    <property type="entry name" value="Sigma_54_int_dom_CS"/>
</dbReference>
<evidence type="ECO:0000256" key="2">
    <source>
        <dbReference type="ARBA" id="ARBA00022777"/>
    </source>
</evidence>
<accession>A0A5E6RH83</accession>
<dbReference type="Gene3D" id="1.10.8.60">
    <property type="match status" value="1"/>
</dbReference>
<keyword evidence="5" id="KW-0238">DNA-binding</keyword>
<dbReference type="InterPro" id="IPR025662">
    <property type="entry name" value="Sigma_54_int_dom_ATP-bd_1"/>
</dbReference>
<dbReference type="PRINTS" id="PR01590">
    <property type="entry name" value="HTHFIS"/>
</dbReference>
<dbReference type="InterPro" id="IPR027417">
    <property type="entry name" value="P-loop_NTPase"/>
</dbReference>
<dbReference type="FunFam" id="3.40.50.300:FF:000006">
    <property type="entry name" value="DNA-binding transcriptional regulator NtrC"/>
    <property type="match status" value="1"/>
</dbReference>
<name>A0A5E6RH83_PSEFL</name>
<evidence type="ECO:0000313" key="8">
    <source>
        <dbReference type="Proteomes" id="UP000344274"/>
    </source>
</evidence>
<dbReference type="InterPro" id="IPR002078">
    <property type="entry name" value="Sigma_54_int"/>
</dbReference>
<dbReference type="SUPFAM" id="SSF55785">
    <property type="entry name" value="PYP-like sensor domain (PAS domain)"/>
    <property type="match status" value="1"/>
</dbReference>
<dbReference type="PROSITE" id="PS50045">
    <property type="entry name" value="SIGMA54_INTERACT_4"/>
    <property type="match status" value="1"/>
</dbReference>
<dbReference type="Pfam" id="PF02954">
    <property type="entry name" value="HTH_8"/>
    <property type="match status" value="1"/>
</dbReference>
<keyword evidence="1" id="KW-0547">Nucleotide-binding</keyword>
<dbReference type="InterPro" id="IPR035965">
    <property type="entry name" value="PAS-like_dom_sf"/>
</dbReference>
<reference evidence="7 8" key="1">
    <citation type="submission" date="2019-09" db="EMBL/GenBank/DDBJ databases">
        <authorList>
            <person name="Chandra G."/>
            <person name="Truman W A."/>
        </authorList>
    </citation>
    <scope>NUCLEOTIDE SEQUENCE [LARGE SCALE GENOMIC DNA]</scope>
    <source>
        <strain evidence="7">PS673</strain>
    </source>
</reference>
<dbReference type="PROSITE" id="PS00675">
    <property type="entry name" value="SIGMA54_INTERACT_1"/>
    <property type="match status" value="1"/>
</dbReference>
<keyword evidence="6" id="KW-0804">Transcription</keyword>
<dbReference type="PROSITE" id="PS00688">
    <property type="entry name" value="SIGMA54_INTERACT_3"/>
    <property type="match status" value="1"/>
</dbReference>
<dbReference type="Gene3D" id="3.40.50.300">
    <property type="entry name" value="P-loop containing nucleotide triphosphate hydrolases"/>
    <property type="match status" value="1"/>
</dbReference>
<dbReference type="Pfam" id="PF00158">
    <property type="entry name" value="Sigma54_activat"/>
    <property type="match status" value="1"/>
</dbReference>
<dbReference type="PANTHER" id="PTHR32071:SF99">
    <property type="entry name" value="TRANSCRIPTIONAL REGULATORY PROTEIN"/>
    <property type="match status" value="1"/>
</dbReference>
<proteinExistence type="predicted"/>
<dbReference type="SUPFAM" id="SSF52540">
    <property type="entry name" value="P-loop containing nucleoside triphosphate hydrolases"/>
    <property type="match status" value="1"/>
</dbReference>
<sequence length="471" mass="51964">MNTTESLKDYQRVRLLAIRSLFEIIEQSSEGTVIVDRDANIVWMNERYARRFGLPSAEVAIGKPCESVIPGSLLREVVRTGRPILLDMQDTSKEPLVVMRLPIHDDAGVVIGAIGFALFDELRSLSPMLKRYMSMQEELASTRSLLRARQTRYNFAHFIGTSAASLEVKRRARRSASTESPVLLLGETGTGKELLAQAIHNASPRAHKAFVSINSAAIPESLLEAEFFGTAPGAFTGADRKGRAGKLQIAQGGTLFLDEIGDMPLPLQSKLLRVLQEKEFEPVGSNEVIQSDVRVIAATSTDLEAAIKRGEFRADLYYRLNVLPIQVPPLRDRLDDVPALSEAILEELRSQHELHHEALELLGQHAWPGNIRELRNVLERAALLSDDLRLTVADIRGAIGTFIPVERVAPLTIEPLAHETFSVARERFDRQLIETTLAQCGGKVVDAAARLGLGRSTLYKKMAALGIAESQ</sequence>
<dbReference type="Pfam" id="PF08448">
    <property type="entry name" value="PAS_4"/>
    <property type="match status" value="1"/>
</dbReference>
<evidence type="ECO:0000256" key="1">
    <source>
        <dbReference type="ARBA" id="ARBA00022741"/>
    </source>
</evidence>
<dbReference type="RefSeq" id="WP_150814069.1">
    <property type="nucleotide sequence ID" value="NZ_CABVHB010000009.1"/>
</dbReference>
<dbReference type="SUPFAM" id="SSF46689">
    <property type="entry name" value="Homeodomain-like"/>
    <property type="match status" value="1"/>
</dbReference>
<evidence type="ECO:0000256" key="6">
    <source>
        <dbReference type="ARBA" id="ARBA00023163"/>
    </source>
</evidence>
<gene>
    <name evidence="7" type="primary">norR_3</name>
    <name evidence="7" type="ORF">PS673_01636</name>
</gene>
<evidence type="ECO:0000256" key="5">
    <source>
        <dbReference type="ARBA" id="ARBA00023125"/>
    </source>
</evidence>
<evidence type="ECO:0000313" key="7">
    <source>
        <dbReference type="EMBL" id="VVM68274.1"/>
    </source>
</evidence>
<dbReference type="PANTHER" id="PTHR32071">
    <property type="entry name" value="TRANSCRIPTIONAL REGULATORY PROTEIN"/>
    <property type="match status" value="1"/>
</dbReference>
<keyword evidence="4" id="KW-0805">Transcription regulation</keyword>
<dbReference type="GO" id="GO:0005524">
    <property type="term" value="F:ATP binding"/>
    <property type="evidence" value="ECO:0007669"/>
    <property type="project" value="UniProtKB-KW"/>
</dbReference>
<protein>
    <submittedName>
        <fullName evidence="7">Anaerobic nitric oxide reductase transcription regulator NorR</fullName>
    </submittedName>
</protein>
<dbReference type="Pfam" id="PF25601">
    <property type="entry name" value="AAA_lid_14"/>
    <property type="match status" value="1"/>
</dbReference>
<dbReference type="Gene3D" id="1.10.10.60">
    <property type="entry name" value="Homeodomain-like"/>
    <property type="match status" value="1"/>
</dbReference>
<dbReference type="PROSITE" id="PS00676">
    <property type="entry name" value="SIGMA54_INTERACT_2"/>
    <property type="match status" value="1"/>
</dbReference>
<evidence type="ECO:0000256" key="3">
    <source>
        <dbReference type="ARBA" id="ARBA00022840"/>
    </source>
</evidence>
<dbReference type="InterPro" id="IPR000014">
    <property type="entry name" value="PAS"/>
</dbReference>
<dbReference type="Gene3D" id="3.30.450.20">
    <property type="entry name" value="PAS domain"/>
    <property type="match status" value="1"/>
</dbReference>
<dbReference type="GO" id="GO:0043565">
    <property type="term" value="F:sequence-specific DNA binding"/>
    <property type="evidence" value="ECO:0007669"/>
    <property type="project" value="InterPro"/>
</dbReference>
<dbReference type="InterPro" id="IPR009057">
    <property type="entry name" value="Homeodomain-like_sf"/>
</dbReference>
<dbReference type="PROSITE" id="PS50112">
    <property type="entry name" value="PAS"/>
    <property type="match status" value="1"/>
</dbReference>
<dbReference type="InterPro" id="IPR058031">
    <property type="entry name" value="AAA_lid_NorR"/>
</dbReference>
<dbReference type="GO" id="GO:0006355">
    <property type="term" value="P:regulation of DNA-templated transcription"/>
    <property type="evidence" value="ECO:0007669"/>
    <property type="project" value="InterPro"/>
</dbReference>
<organism evidence="7 8">
    <name type="scientific">Pseudomonas fluorescens</name>
    <dbReference type="NCBI Taxonomy" id="294"/>
    <lineage>
        <taxon>Bacteria</taxon>
        <taxon>Pseudomonadati</taxon>
        <taxon>Pseudomonadota</taxon>
        <taxon>Gammaproteobacteria</taxon>
        <taxon>Pseudomonadales</taxon>
        <taxon>Pseudomonadaceae</taxon>
        <taxon>Pseudomonas</taxon>
    </lineage>
</organism>
<dbReference type="InterPro" id="IPR003593">
    <property type="entry name" value="AAA+_ATPase"/>
</dbReference>
<dbReference type="CDD" id="cd00009">
    <property type="entry name" value="AAA"/>
    <property type="match status" value="1"/>
</dbReference>
<keyword evidence="3" id="KW-0067">ATP-binding</keyword>
<dbReference type="SMART" id="SM00382">
    <property type="entry name" value="AAA"/>
    <property type="match status" value="1"/>
</dbReference>
<dbReference type="InterPro" id="IPR025943">
    <property type="entry name" value="Sigma_54_int_dom_ATP-bd_2"/>
</dbReference>
<dbReference type="Proteomes" id="UP000344274">
    <property type="component" value="Unassembled WGS sequence"/>
</dbReference>
<evidence type="ECO:0000256" key="4">
    <source>
        <dbReference type="ARBA" id="ARBA00023015"/>
    </source>
</evidence>
<keyword evidence="2" id="KW-0808">Transferase</keyword>
<dbReference type="GO" id="GO:0016301">
    <property type="term" value="F:kinase activity"/>
    <property type="evidence" value="ECO:0007669"/>
    <property type="project" value="UniProtKB-KW"/>
</dbReference>
<dbReference type="AlphaFoldDB" id="A0A5E6RH83"/>